<feature type="region of interest" description="Disordered" evidence="1">
    <location>
        <begin position="63"/>
        <end position="190"/>
    </location>
</feature>
<dbReference type="AlphaFoldDB" id="A0A6A6ZVF0"/>
<evidence type="ECO:0000313" key="3">
    <source>
        <dbReference type="Proteomes" id="UP000799424"/>
    </source>
</evidence>
<keyword evidence="3" id="KW-1185">Reference proteome</keyword>
<dbReference type="EMBL" id="MU006230">
    <property type="protein sequence ID" value="KAF2824569.1"/>
    <property type="molecule type" value="Genomic_DNA"/>
</dbReference>
<gene>
    <name evidence="2" type="ORF">CC86DRAFT_408640</name>
</gene>
<feature type="compositionally biased region" description="Low complexity" evidence="1">
    <location>
        <begin position="136"/>
        <end position="145"/>
    </location>
</feature>
<name>A0A6A6ZVF0_9PLEO</name>
<feature type="compositionally biased region" description="Basic residues" evidence="1">
    <location>
        <begin position="147"/>
        <end position="169"/>
    </location>
</feature>
<proteinExistence type="predicted"/>
<accession>A0A6A6ZVF0</accession>
<feature type="compositionally biased region" description="Polar residues" evidence="1">
    <location>
        <begin position="63"/>
        <end position="79"/>
    </location>
</feature>
<evidence type="ECO:0000313" key="2">
    <source>
        <dbReference type="EMBL" id="KAF2824569.1"/>
    </source>
</evidence>
<dbReference type="Proteomes" id="UP000799424">
    <property type="component" value="Unassembled WGS sequence"/>
</dbReference>
<organism evidence="2 3">
    <name type="scientific">Ophiobolus disseminans</name>
    <dbReference type="NCBI Taxonomy" id="1469910"/>
    <lineage>
        <taxon>Eukaryota</taxon>
        <taxon>Fungi</taxon>
        <taxon>Dikarya</taxon>
        <taxon>Ascomycota</taxon>
        <taxon>Pezizomycotina</taxon>
        <taxon>Dothideomycetes</taxon>
        <taxon>Pleosporomycetidae</taxon>
        <taxon>Pleosporales</taxon>
        <taxon>Pleosporineae</taxon>
        <taxon>Phaeosphaeriaceae</taxon>
        <taxon>Ophiobolus</taxon>
    </lineage>
</organism>
<reference evidence="2" key="1">
    <citation type="journal article" date="2020" name="Stud. Mycol.">
        <title>101 Dothideomycetes genomes: a test case for predicting lifestyles and emergence of pathogens.</title>
        <authorList>
            <person name="Haridas S."/>
            <person name="Albert R."/>
            <person name="Binder M."/>
            <person name="Bloem J."/>
            <person name="Labutti K."/>
            <person name="Salamov A."/>
            <person name="Andreopoulos B."/>
            <person name="Baker S."/>
            <person name="Barry K."/>
            <person name="Bills G."/>
            <person name="Bluhm B."/>
            <person name="Cannon C."/>
            <person name="Castanera R."/>
            <person name="Culley D."/>
            <person name="Daum C."/>
            <person name="Ezra D."/>
            <person name="Gonzalez J."/>
            <person name="Henrissat B."/>
            <person name="Kuo A."/>
            <person name="Liang C."/>
            <person name="Lipzen A."/>
            <person name="Lutzoni F."/>
            <person name="Magnuson J."/>
            <person name="Mondo S."/>
            <person name="Nolan M."/>
            <person name="Ohm R."/>
            <person name="Pangilinan J."/>
            <person name="Park H.-J."/>
            <person name="Ramirez L."/>
            <person name="Alfaro M."/>
            <person name="Sun H."/>
            <person name="Tritt A."/>
            <person name="Yoshinaga Y."/>
            <person name="Zwiers L.-H."/>
            <person name="Turgeon B."/>
            <person name="Goodwin S."/>
            <person name="Spatafora J."/>
            <person name="Crous P."/>
            <person name="Grigoriev I."/>
        </authorList>
    </citation>
    <scope>NUCLEOTIDE SEQUENCE</scope>
    <source>
        <strain evidence="2">CBS 113818</strain>
    </source>
</reference>
<evidence type="ECO:0000256" key="1">
    <source>
        <dbReference type="SAM" id="MobiDB-lite"/>
    </source>
</evidence>
<protein>
    <submittedName>
        <fullName evidence="2">Uncharacterized protein</fullName>
    </submittedName>
</protein>
<sequence>MSAVDPVFDLDGYSKSLCQSYSSRIEELVLAQHSLGDLALLPSSSLCTVAAATKFAQRAQEIETTAETMPRPSYSQRGSDSPPRVRFSPQPLGPTPCGQPDTTPPPLPRGRPQAAPSRPRPRSRSRSASNPPPPVSSGRPQAAPSRPRPRSRSTSHSPSRSRSRSRSHSRSRDYPPYPPHRHTSPSKDTDKHFYQKKTLWTGLATLATVAALLPTTISAKASIDSAHASGRAARASEKSAQCVAKSVRASELSARAAVSSSFAQGHMDEWGRAFRKGEGSVRGVRTGSHVAGGGGGGRIGYAGAGRASSSISSGRRDMVYSRGW</sequence>